<dbReference type="SUPFAM" id="SSF53448">
    <property type="entry name" value="Nucleotide-diphospho-sugar transferases"/>
    <property type="match status" value="1"/>
</dbReference>
<feature type="domain" description="Glycosyltransferase 2-like" evidence="1">
    <location>
        <begin position="7"/>
        <end position="138"/>
    </location>
</feature>
<evidence type="ECO:0000259" key="1">
    <source>
        <dbReference type="Pfam" id="PF00535"/>
    </source>
</evidence>
<dbReference type="PANTHER" id="PTHR22916">
    <property type="entry name" value="GLYCOSYLTRANSFERASE"/>
    <property type="match status" value="1"/>
</dbReference>
<evidence type="ECO:0000313" key="3">
    <source>
        <dbReference type="Proteomes" id="UP001079672"/>
    </source>
</evidence>
<dbReference type="Proteomes" id="UP001079672">
    <property type="component" value="Unassembled WGS sequence"/>
</dbReference>
<gene>
    <name evidence="2" type="ORF">O1433_08500</name>
</gene>
<protein>
    <submittedName>
        <fullName evidence="2">Glycosyltransferase</fullName>
        <ecNumber evidence="2">2.4.-.-</ecNumber>
    </submittedName>
</protein>
<sequence>MKEPLVSICCITYNHAPYIRQCLEGFLIQKTTFPFEILIHDDASTDGTADIIREYEARYPHLIKPIYQVENQYSKGIEILSTYNYSRAKGKYIALCEGDDYWTDPLKLQKQVHIMETHPTLALCTHNFNVLENFDGKEKFVDRTGYTKDFFYGLKKYFRYWPTQPLTALFRKDCLPCQNEVQEYSYYRDNHLFYYILKKGKGFYISDKMGVYRKHSNGIYAQLSLLKKITIDLDCYIELYIKNKGDFFLWKTCVNYYALLMWHKRGTDNDENYSLEIRKQIGLIGTGLAYLRIGYLFLKKSL</sequence>
<dbReference type="PANTHER" id="PTHR22916:SF3">
    <property type="entry name" value="UDP-GLCNAC:BETAGAL BETA-1,3-N-ACETYLGLUCOSAMINYLTRANSFERASE-LIKE PROTEIN 1"/>
    <property type="match status" value="1"/>
</dbReference>
<dbReference type="RefSeq" id="WP_195341774.1">
    <property type="nucleotide sequence ID" value="NZ_JADMVI010000044.1"/>
</dbReference>
<dbReference type="InterPro" id="IPR029044">
    <property type="entry name" value="Nucleotide-diphossugar_trans"/>
</dbReference>
<reference evidence="2" key="1">
    <citation type="submission" date="2022-12" db="EMBL/GenBank/DDBJ databases">
        <title>Development of a Multilocus Sequence Typing Scheme for Bacteroides fragilis Based on Whole Genome Sequencing Data and Clinical Application.</title>
        <authorList>
            <person name="Nielsen F.D."/>
            <person name="Justesen U.S."/>
        </authorList>
    </citation>
    <scope>NUCLEOTIDE SEQUENCE</scope>
    <source>
        <strain evidence="2">BF_AM_ODE_DK_2015_4</strain>
    </source>
</reference>
<proteinExistence type="predicted"/>
<dbReference type="GO" id="GO:0016758">
    <property type="term" value="F:hexosyltransferase activity"/>
    <property type="evidence" value="ECO:0007669"/>
    <property type="project" value="UniProtKB-ARBA"/>
</dbReference>
<evidence type="ECO:0000313" key="2">
    <source>
        <dbReference type="EMBL" id="MCZ2687541.1"/>
    </source>
</evidence>
<accession>A0A9Q4JH03</accession>
<dbReference type="AlphaFoldDB" id="A0A9Q4JH03"/>
<name>A0A9Q4JH03_BACFG</name>
<keyword evidence="2" id="KW-0328">Glycosyltransferase</keyword>
<dbReference type="InterPro" id="IPR001173">
    <property type="entry name" value="Glyco_trans_2-like"/>
</dbReference>
<dbReference type="Gene3D" id="3.90.550.10">
    <property type="entry name" value="Spore Coat Polysaccharide Biosynthesis Protein SpsA, Chain A"/>
    <property type="match status" value="1"/>
</dbReference>
<comment type="caution">
    <text evidence="2">The sequence shown here is derived from an EMBL/GenBank/DDBJ whole genome shotgun (WGS) entry which is preliminary data.</text>
</comment>
<dbReference type="EC" id="2.4.-.-" evidence="2"/>
<organism evidence="2 3">
    <name type="scientific">Bacteroides fragilis</name>
    <dbReference type="NCBI Taxonomy" id="817"/>
    <lineage>
        <taxon>Bacteria</taxon>
        <taxon>Pseudomonadati</taxon>
        <taxon>Bacteroidota</taxon>
        <taxon>Bacteroidia</taxon>
        <taxon>Bacteroidales</taxon>
        <taxon>Bacteroidaceae</taxon>
        <taxon>Bacteroides</taxon>
    </lineage>
</organism>
<dbReference type="EMBL" id="JAPTZU010000003">
    <property type="protein sequence ID" value="MCZ2687541.1"/>
    <property type="molecule type" value="Genomic_DNA"/>
</dbReference>
<dbReference type="Pfam" id="PF00535">
    <property type="entry name" value="Glycos_transf_2"/>
    <property type="match status" value="1"/>
</dbReference>
<keyword evidence="2" id="KW-0808">Transferase</keyword>